<dbReference type="InterPro" id="IPR024131">
    <property type="entry name" value="UPF0489"/>
</dbReference>
<evidence type="ECO:0000313" key="2">
    <source>
        <dbReference type="EMBL" id="CAG5121364.1"/>
    </source>
</evidence>
<feature type="non-terminal residue" evidence="2">
    <location>
        <position position="128"/>
    </location>
</feature>
<organism evidence="2 3">
    <name type="scientific">Candidula unifasciata</name>
    <dbReference type="NCBI Taxonomy" id="100452"/>
    <lineage>
        <taxon>Eukaryota</taxon>
        <taxon>Metazoa</taxon>
        <taxon>Spiralia</taxon>
        <taxon>Lophotrochozoa</taxon>
        <taxon>Mollusca</taxon>
        <taxon>Gastropoda</taxon>
        <taxon>Heterobranchia</taxon>
        <taxon>Euthyneura</taxon>
        <taxon>Panpulmonata</taxon>
        <taxon>Eupulmonata</taxon>
        <taxon>Stylommatophora</taxon>
        <taxon>Helicina</taxon>
        <taxon>Helicoidea</taxon>
        <taxon>Geomitridae</taxon>
        <taxon>Candidula</taxon>
    </lineage>
</organism>
<feature type="non-terminal residue" evidence="2">
    <location>
        <position position="1"/>
    </location>
</feature>
<dbReference type="PANTHER" id="PTHR13225:SF3">
    <property type="entry name" value="UPF0489 PROTEIN C5ORF22"/>
    <property type="match status" value="1"/>
</dbReference>
<evidence type="ECO:0000313" key="3">
    <source>
        <dbReference type="Proteomes" id="UP000678393"/>
    </source>
</evidence>
<gene>
    <name evidence="2" type="ORF">CUNI_LOCUS6922</name>
</gene>
<keyword evidence="3" id="KW-1185">Reference proteome</keyword>
<dbReference type="PANTHER" id="PTHR13225">
    <property type="entry name" value="MISEXPRESSION SUPPRESSOR OF RAS 6"/>
    <property type="match status" value="1"/>
</dbReference>
<reference evidence="2" key="1">
    <citation type="submission" date="2021-04" db="EMBL/GenBank/DDBJ databases">
        <authorList>
            <consortium name="Molecular Ecology Group"/>
        </authorList>
    </citation>
    <scope>NUCLEOTIDE SEQUENCE</scope>
</reference>
<dbReference type="OrthoDB" id="418142at2759"/>
<proteinExistence type="inferred from homology"/>
<accession>A0A8S3YWQ8</accession>
<dbReference type="EMBL" id="CAJHNH020001069">
    <property type="protein sequence ID" value="CAG5121364.1"/>
    <property type="molecule type" value="Genomic_DNA"/>
</dbReference>
<comment type="caution">
    <text evidence="2">The sequence shown here is derived from an EMBL/GenBank/DDBJ whole genome shotgun (WGS) entry which is preliminary data.</text>
</comment>
<sequence length="128" mass="14991">SVETVTKKQSGIAELQDLVGNKPYILDVDLDFFSTANPFKNMLRHDEEEALRRLYHYPPVTDFSDENIVAFTKRRETQLNQLENVFLTWKLSGLETSYLIQSPRHSQALHLLILQDKIWSNSHFWILS</sequence>
<comment type="similarity">
    <text evidence="1">Belongs to the UPF0489 family.</text>
</comment>
<dbReference type="Proteomes" id="UP000678393">
    <property type="component" value="Unassembled WGS sequence"/>
</dbReference>
<protein>
    <submittedName>
        <fullName evidence="2">Uncharacterized protein</fullName>
    </submittedName>
</protein>
<dbReference type="AlphaFoldDB" id="A0A8S3YWQ8"/>
<evidence type="ECO:0000256" key="1">
    <source>
        <dbReference type="ARBA" id="ARBA00007099"/>
    </source>
</evidence>
<name>A0A8S3YWQ8_9EUPU</name>